<gene>
    <name evidence="2" type="ORF">SE15_07080</name>
</gene>
<evidence type="ECO:0000313" key="2">
    <source>
        <dbReference type="EMBL" id="KPL83431.1"/>
    </source>
</evidence>
<feature type="transmembrane region" description="Helical" evidence="1">
    <location>
        <begin position="58"/>
        <end position="80"/>
    </location>
</feature>
<evidence type="ECO:0000256" key="1">
    <source>
        <dbReference type="SAM" id="Phobius"/>
    </source>
</evidence>
<keyword evidence="1" id="KW-1133">Transmembrane helix</keyword>
<accession>A0A0P6YLC7</accession>
<dbReference type="AlphaFoldDB" id="A0A0P6YLC7"/>
<name>A0A0P6YLC7_9CHLR</name>
<protein>
    <submittedName>
        <fullName evidence="2">Uncharacterized protein</fullName>
    </submittedName>
</protein>
<dbReference type="Proteomes" id="UP000050544">
    <property type="component" value="Unassembled WGS sequence"/>
</dbReference>
<keyword evidence="3" id="KW-1185">Reference proteome</keyword>
<reference evidence="2 3" key="1">
    <citation type="submission" date="2015-07" db="EMBL/GenBank/DDBJ databases">
        <title>Whole genome sequence of Thermanaerothrix daxensis DSM 23592.</title>
        <authorList>
            <person name="Hemp J."/>
            <person name="Ward L.M."/>
            <person name="Pace L.A."/>
            <person name="Fischer W.W."/>
        </authorList>
    </citation>
    <scope>NUCLEOTIDE SEQUENCE [LARGE SCALE GENOMIC DNA]</scope>
    <source>
        <strain evidence="2 3">GNS-1</strain>
    </source>
</reference>
<comment type="caution">
    <text evidence="2">The sequence shown here is derived from an EMBL/GenBank/DDBJ whole genome shotgun (WGS) entry which is preliminary data.</text>
</comment>
<dbReference type="EMBL" id="LGKO01000003">
    <property type="protein sequence ID" value="KPL83431.1"/>
    <property type="molecule type" value="Genomic_DNA"/>
</dbReference>
<dbReference type="RefSeq" id="WP_054521418.1">
    <property type="nucleotide sequence ID" value="NZ_LGKO01000003.1"/>
</dbReference>
<proteinExistence type="predicted"/>
<keyword evidence="1" id="KW-0812">Transmembrane</keyword>
<keyword evidence="1" id="KW-0472">Membrane</keyword>
<dbReference type="OrthoDB" id="166668at2"/>
<dbReference type="STRING" id="869279.SE15_07080"/>
<sequence>MSPRPIRASDLVTYVYCHRAWWYRLQGYESSNVGPMQAGEVFHTAHGWRVFRARLLQMLGWGLLLVALLALVALAVVYWLG</sequence>
<organism evidence="2 3">
    <name type="scientific">Thermanaerothrix daxensis</name>
    <dbReference type="NCBI Taxonomy" id="869279"/>
    <lineage>
        <taxon>Bacteria</taxon>
        <taxon>Bacillati</taxon>
        <taxon>Chloroflexota</taxon>
        <taxon>Anaerolineae</taxon>
        <taxon>Anaerolineales</taxon>
        <taxon>Anaerolineaceae</taxon>
        <taxon>Thermanaerothrix</taxon>
    </lineage>
</organism>
<evidence type="ECO:0000313" key="3">
    <source>
        <dbReference type="Proteomes" id="UP000050544"/>
    </source>
</evidence>